<evidence type="ECO:0000313" key="2">
    <source>
        <dbReference type="EMBL" id="KAF7295822.1"/>
    </source>
</evidence>
<feature type="compositionally biased region" description="Acidic residues" evidence="1">
    <location>
        <begin position="840"/>
        <end position="850"/>
    </location>
</feature>
<evidence type="ECO:0000313" key="3">
    <source>
        <dbReference type="Proteomes" id="UP000613580"/>
    </source>
</evidence>
<gene>
    <name evidence="2" type="ORF">HMN09_01125100</name>
</gene>
<organism evidence="2 3">
    <name type="scientific">Mycena chlorophos</name>
    <name type="common">Agaric fungus</name>
    <name type="synonym">Agaricus chlorophos</name>
    <dbReference type="NCBI Taxonomy" id="658473"/>
    <lineage>
        <taxon>Eukaryota</taxon>
        <taxon>Fungi</taxon>
        <taxon>Dikarya</taxon>
        <taxon>Basidiomycota</taxon>
        <taxon>Agaricomycotina</taxon>
        <taxon>Agaricomycetes</taxon>
        <taxon>Agaricomycetidae</taxon>
        <taxon>Agaricales</taxon>
        <taxon>Marasmiineae</taxon>
        <taxon>Mycenaceae</taxon>
        <taxon>Mycena</taxon>
    </lineage>
</organism>
<keyword evidence="3" id="KW-1185">Reference proteome</keyword>
<feature type="region of interest" description="Disordered" evidence="1">
    <location>
        <begin position="828"/>
        <end position="850"/>
    </location>
</feature>
<feature type="region of interest" description="Disordered" evidence="1">
    <location>
        <begin position="102"/>
        <end position="145"/>
    </location>
</feature>
<dbReference type="InterPro" id="IPR012337">
    <property type="entry name" value="RNaseH-like_sf"/>
</dbReference>
<dbReference type="Proteomes" id="UP000613580">
    <property type="component" value="Unassembled WGS sequence"/>
</dbReference>
<accession>A0A8H6SBB4</accession>
<protein>
    <submittedName>
        <fullName evidence="2">DUF659 domain-containing protein</fullName>
    </submittedName>
</protein>
<dbReference type="OrthoDB" id="3051252at2759"/>
<sequence>MATLHSTAGLGRFFYRGAKSNTTQYRNYCKATVDEYERLNPVDTEGMELVEATAAKQALREKAIASLGDGVLGYKPAWLAHILGGQGIQACVKCPEEARKEAKELDNRKRTGTALGKKAAEKRKRTDEQQPIPTDRPAKKSTTEDDIGPLDTFVFKGLDLPFSDFDKELIEIQAERAVVAGNLAEDIFTQPEMVQLFRLFRSRATDVLPSRRLIGGRLLDDAVKRVDKIIVKKLTSRLVGIELDGWRRFRKGVTGICANDRGKVSTLEVLETTAGRKDGEGMAAFYEETIIRVEAKFGCIVIYVVTDADGGSKKGRDLLLEKRPDLFTPSCAAHQCQLYLGDYLKTSAVAKRVSEDAIALICWINNHDKVRIIFDDSQRIISPDQNADGRVIILAYMVANLTRWTSHATAFLRLDRLERAIVSAARTSRNAIIAAQVGSAKSTEGDRLRREATAMCDLIEDRSFTFWGPLKQVIRDMEPICLATNINQQDATRPDEVLLTLAGMYLHFAAHDDDKIRDGMVKRLEKRWKDMDQSLMVLSLILNPFEILCRFGPNAPISRLKLRKLFIEVFGRVQSSPHNKDDNETKTAKREAAVMVFLEYLSTTGDWKEFMEDIETWTGDYGKDPFKVYEFMTGSSLGMTEFCKFATHLLSVVMNTAGTERLFSNLKLRLDDRRARTKIEKLAKKARVGEQIRREHAEKKLISVSESRKRHNHAAHARLLTVERYSDLLDNQDDEDETERGRQLVQGEAGWRTELARWIGMARAAELQESDDLPTPQEVSAEVRAAAAAKWTKVTLESLFKGAKPPPRPSLDEIDARADVDYLNDLADAEEDAIPHDGAVYDEADTDYRP</sequence>
<dbReference type="EMBL" id="JACAZE010000018">
    <property type="protein sequence ID" value="KAF7295822.1"/>
    <property type="molecule type" value="Genomic_DNA"/>
</dbReference>
<proteinExistence type="predicted"/>
<dbReference type="SUPFAM" id="SSF53098">
    <property type="entry name" value="Ribonuclease H-like"/>
    <property type="match status" value="1"/>
</dbReference>
<reference evidence="2" key="1">
    <citation type="submission" date="2020-05" db="EMBL/GenBank/DDBJ databases">
        <title>Mycena genomes resolve the evolution of fungal bioluminescence.</title>
        <authorList>
            <person name="Tsai I.J."/>
        </authorList>
    </citation>
    <scope>NUCLEOTIDE SEQUENCE</scope>
    <source>
        <strain evidence="2">110903Hualien_Pintung</strain>
    </source>
</reference>
<comment type="caution">
    <text evidence="2">The sequence shown here is derived from an EMBL/GenBank/DDBJ whole genome shotgun (WGS) entry which is preliminary data.</text>
</comment>
<name>A0A8H6SBB4_MYCCL</name>
<dbReference type="AlphaFoldDB" id="A0A8H6SBB4"/>
<evidence type="ECO:0000256" key="1">
    <source>
        <dbReference type="SAM" id="MobiDB-lite"/>
    </source>
</evidence>